<evidence type="ECO:0000313" key="2">
    <source>
        <dbReference type="EMBL" id="VDK72287.1"/>
    </source>
</evidence>
<evidence type="ECO:0000313" key="3">
    <source>
        <dbReference type="Proteomes" id="UP000281553"/>
    </source>
</evidence>
<feature type="chain" id="PRO_5017990184" evidence="1">
    <location>
        <begin position="29"/>
        <end position="147"/>
    </location>
</feature>
<dbReference type="AlphaFoldDB" id="A0A3P6SJ30"/>
<organism evidence="2 3">
    <name type="scientific">Dibothriocephalus latus</name>
    <name type="common">Fish tapeworm</name>
    <name type="synonym">Diphyllobothrium latum</name>
    <dbReference type="NCBI Taxonomy" id="60516"/>
    <lineage>
        <taxon>Eukaryota</taxon>
        <taxon>Metazoa</taxon>
        <taxon>Spiralia</taxon>
        <taxon>Lophotrochozoa</taxon>
        <taxon>Platyhelminthes</taxon>
        <taxon>Cestoda</taxon>
        <taxon>Eucestoda</taxon>
        <taxon>Diphyllobothriidea</taxon>
        <taxon>Diphyllobothriidae</taxon>
        <taxon>Dibothriocephalus</taxon>
    </lineage>
</organism>
<keyword evidence="3" id="KW-1185">Reference proteome</keyword>
<accession>A0A3P6SJ30</accession>
<feature type="signal peptide" evidence="1">
    <location>
        <begin position="1"/>
        <end position="28"/>
    </location>
</feature>
<name>A0A3P6SJ30_DIBLA</name>
<reference evidence="2 3" key="1">
    <citation type="submission" date="2018-11" db="EMBL/GenBank/DDBJ databases">
        <authorList>
            <consortium name="Pathogen Informatics"/>
        </authorList>
    </citation>
    <scope>NUCLEOTIDE SEQUENCE [LARGE SCALE GENOMIC DNA]</scope>
</reference>
<keyword evidence="1" id="KW-0732">Signal</keyword>
<gene>
    <name evidence="2" type="ORF">DILT_LOCUS2399</name>
</gene>
<dbReference type="EMBL" id="UYRU01042041">
    <property type="protein sequence ID" value="VDK72287.1"/>
    <property type="molecule type" value="Genomic_DNA"/>
</dbReference>
<protein>
    <submittedName>
        <fullName evidence="2">Uncharacterized protein</fullName>
    </submittedName>
</protein>
<dbReference type="OrthoDB" id="10015491at2759"/>
<sequence>MKPCEWPPFLFLLFFVIAVILPLPAASAAAHRPATTSTTTWQQEREIFKLQGPRNASVRRNGSVVLPCRLLVAQANAYREHMFQPWHAAPRYKISVQWNIDDFGYANDTLTDSFGGRYRMPGPFSQGEVIGFASVNFIKHALHGTKK</sequence>
<proteinExistence type="predicted"/>
<evidence type="ECO:0000256" key="1">
    <source>
        <dbReference type="SAM" id="SignalP"/>
    </source>
</evidence>
<dbReference type="Proteomes" id="UP000281553">
    <property type="component" value="Unassembled WGS sequence"/>
</dbReference>